<dbReference type="InterPro" id="IPR016039">
    <property type="entry name" value="Thiolase-like"/>
</dbReference>
<dbReference type="Proteomes" id="UP001550739">
    <property type="component" value="Unassembled WGS sequence"/>
</dbReference>
<dbReference type="Gene3D" id="3.40.47.10">
    <property type="match status" value="1"/>
</dbReference>
<evidence type="ECO:0000256" key="3">
    <source>
        <dbReference type="ARBA" id="ARBA00022679"/>
    </source>
</evidence>
<gene>
    <name evidence="6" type="ORF">AB0E89_11080</name>
</gene>
<dbReference type="InterPro" id="IPR020616">
    <property type="entry name" value="Thiolase_N"/>
</dbReference>
<keyword evidence="7" id="KW-1185">Reference proteome</keyword>
<protein>
    <recommendedName>
        <fullName evidence="2">acetyl-CoA C-acetyltransferase</fullName>
        <ecNumber evidence="2">2.3.1.9</ecNumber>
    </recommendedName>
</protein>
<evidence type="ECO:0000259" key="5">
    <source>
        <dbReference type="Pfam" id="PF00108"/>
    </source>
</evidence>
<dbReference type="EMBL" id="JBEZVE010000005">
    <property type="protein sequence ID" value="MEU3781113.1"/>
    <property type="molecule type" value="Genomic_DNA"/>
</dbReference>
<keyword evidence="4" id="KW-0012">Acyltransferase</keyword>
<dbReference type="EC" id="2.3.1.9" evidence="2"/>
<name>A0ABV2ZFI3_9ACTN</name>
<feature type="domain" description="Thiolase N-terminal" evidence="5">
    <location>
        <begin position="15"/>
        <end position="89"/>
    </location>
</feature>
<dbReference type="RefSeq" id="WP_334575335.1">
    <property type="nucleotide sequence ID" value="NZ_JBEZVE010000005.1"/>
</dbReference>
<comment type="similarity">
    <text evidence="1">Belongs to the thiolase-like superfamily. Thiolase family.</text>
</comment>
<sequence length="133" mass="13277">MDKAVATALEAVADVGNAHGDELALSGHREAAAAQTAGPFDAGDCVRADASPEARAKLRPSFGIEDGTVTAGNASPPTDGAAALLLVDKEGLRTTGREPLARRGGGVGVAVPRIGVGQGLALVLERQGTQETP</sequence>
<dbReference type="Pfam" id="PF00108">
    <property type="entry name" value="Thiolase_N"/>
    <property type="match status" value="1"/>
</dbReference>
<proteinExistence type="inferred from homology"/>
<dbReference type="PANTHER" id="PTHR18919:SF107">
    <property type="entry name" value="ACETYL-COA ACETYLTRANSFERASE, CYTOSOLIC"/>
    <property type="match status" value="1"/>
</dbReference>
<evidence type="ECO:0000313" key="7">
    <source>
        <dbReference type="Proteomes" id="UP001550739"/>
    </source>
</evidence>
<dbReference type="SUPFAM" id="SSF53901">
    <property type="entry name" value="Thiolase-like"/>
    <property type="match status" value="1"/>
</dbReference>
<evidence type="ECO:0000256" key="4">
    <source>
        <dbReference type="ARBA" id="ARBA00023315"/>
    </source>
</evidence>
<evidence type="ECO:0000313" key="6">
    <source>
        <dbReference type="EMBL" id="MEU3781113.1"/>
    </source>
</evidence>
<keyword evidence="3" id="KW-0808">Transferase</keyword>
<evidence type="ECO:0000256" key="1">
    <source>
        <dbReference type="ARBA" id="ARBA00010982"/>
    </source>
</evidence>
<evidence type="ECO:0000256" key="2">
    <source>
        <dbReference type="ARBA" id="ARBA00012705"/>
    </source>
</evidence>
<reference evidence="6 7" key="1">
    <citation type="submission" date="2024-06" db="EMBL/GenBank/DDBJ databases">
        <title>The Natural Products Discovery Center: Release of the First 8490 Sequenced Strains for Exploring Actinobacteria Biosynthetic Diversity.</title>
        <authorList>
            <person name="Kalkreuter E."/>
            <person name="Kautsar S.A."/>
            <person name="Yang D."/>
            <person name="Bader C.D."/>
            <person name="Teijaro C.N."/>
            <person name="Fluegel L."/>
            <person name="Davis C.M."/>
            <person name="Simpson J.R."/>
            <person name="Lauterbach L."/>
            <person name="Steele A.D."/>
            <person name="Gui C."/>
            <person name="Meng S."/>
            <person name="Li G."/>
            <person name="Viehrig K."/>
            <person name="Ye F."/>
            <person name="Su P."/>
            <person name="Kiefer A.F."/>
            <person name="Nichols A."/>
            <person name="Cepeda A.J."/>
            <person name="Yan W."/>
            <person name="Fan B."/>
            <person name="Jiang Y."/>
            <person name="Adhikari A."/>
            <person name="Zheng C.-J."/>
            <person name="Schuster L."/>
            <person name="Cowan T.M."/>
            <person name="Smanski M.J."/>
            <person name="Chevrette M.G."/>
            <person name="De Carvalho L.P.S."/>
            <person name="Shen B."/>
        </authorList>
    </citation>
    <scope>NUCLEOTIDE SEQUENCE [LARGE SCALE GENOMIC DNA]</scope>
    <source>
        <strain evidence="6 7">NPDC033843</strain>
    </source>
</reference>
<accession>A0ABV2ZFI3</accession>
<organism evidence="6 7">
    <name type="scientific">Streptomyces sp. 900129855</name>
    <dbReference type="NCBI Taxonomy" id="3155129"/>
    <lineage>
        <taxon>Bacteria</taxon>
        <taxon>Bacillati</taxon>
        <taxon>Actinomycetota</taxon>
        <taxon>Actinomycetes</taxon>
        <taxon>Kitasatosporales</taxon>
        <taxon>Streptomycetaceae</taxon>
        <taxon>Streptomyces</taxon>
    </lineage>
</organism>
<comment type="caution">
    <text evidence="6">The sequence shown here is derived from an EMBL/GenBank/DDBJ whole genome shotgun (WGS) entry which is preliminary data.</text>
</comment>
<dbReference type="PANTHER" id="PTHR18919">
    <property type="entry name" value="ACETYL-COA C-ACYLTRANSFERASE"/>
    <property type="match status" value="1"/>
</dbReference>